<dbReference type="GO" id="GO:0007020">
    <property type="term" value="P:microtubule nucleation"/>
    <property type="evidence" value="ECO:0007669"/>
    <property type="project" value="InterPro"/>
</dbReference>
<dbReference type="GO" id="GO:0000278">
    <property type="term" value="P:mitotic cell cycle"/>
    <property type="evidence" value="ECO:0007669"/>
    <property type="project" value="TreeGrafter"/>
</dbReference>
<gene>
    <name evidence="7" type="ORF">RJ640_008110</name>
</gene>
<feature type="domain" description="Gamma tubulin complex component C-terminal" evidence="6">
    <location>
        <begin position="668"/>
        <end position="840"/>
    </location>
</feature>
<dbReference type="GO" id="GO:0000922">
    <property type="term" value="C:spindle pole"/>
    <property type="evidence" value="ECO:0007669"/>
    <property type="project" value="InterPro"/>
</dbReference>
<dbReference type="GO" id="GO:0043015">
    <property type="term" value="F:gamma-tubulin binding"/>
    <property type="evidence" value="ECO:0007669"/>
    <property type="project" value="InterPro"/>
</dbReference>
<dbReference type="GO" id="GO:0051321">
    <property type="term" value="P:meiotic cell cycle"/>
    <property type="evidence" value="ECO:0007669"/>
    <property type="project" value="TreeGrafter"/>
</dbReference>
<dbReference type="GO" id="GO:0051011">
    <property type="term" value="F:microtubule minus-end binding"/>
    <property type="evidence" value="ECO:0007669"/>
    <property type="project" value="TreeGrafter"/>
</dbReference>
<dbReference type="EMBL" id="JAVXUO010002083">
    <property type="protein sequence ID" value="KAK2976400.1"/>
    <property type="molecule type" value="Genomic_DNA"/>
</dbReference>
<keyword evidence="4 5" id="KW-0206">Cytoskeleton</keyword>
<protein>
    <recommendedName>
        <fullName evidence="5">Gamma-tubulin complex component</fullName>
    </recommendedName>
</protein>
<comment type="similarity">
    <text evidence="1 5">Belongs to the TUBGCP family.</text>
</comment>
<evidence type="ECO:0000313" key="8">
    <source>
        <dbReference type="Proteomes" id="UP001187471"/>
    </source>
</evidence>
<dbReference type="Gene3D" id="1.20.120.1900">
    <property type="entry name" value="Gamma-tubulin complex, C-terminal domain"/>
    <property type="match status" value="1"/>
</dbReference>
<reference evidence="7" key="1">
    <citation type="submission" date="2022-12" db="EMBL/GenBank/DDBJ databases">
        <title>Draft genome assemblies for two species of Escallonia (Escalloniales).</title>
        <authorList>
            <person name="Chanderbali A."/>
            <person name="Dervinis C."/>
            <person name="Anghel I."/>
            <person name="Soltis D."/>
            <person name="Soltis P."/>
            <person name="Zapata F."/>
        </authorList>
    </citation>
    <scope>NUCLEOTIDE SEQUENCE</scope>
    <source>
        <strain evidence="7">UCBG92.1500</strain>
        <tissue evidence="7">Leaf</tissue>
    </source>
</reference>
<dbReference type="PANTHER" id="PTHR19302">
    <property type="entry name" value="GAMMA TUBULIN COMPLEX PROTEIN"/>
    <property type="match status" value="1"/>
</dbReference>
<comment type="subcellular location">
    <subcellularLocation>
        <location evidence="5">Cytoplasm</location>
        <location evidence="5">Cytoskeleton</location>
        <location evidence="5">Microtubule organizing center</location>
    </subcellularLocation>
</comment>
<sequence length="854" mass="94877">EASLVRLTMNALQGVESALISIEKVCAAFYSDPADRTFHRTPSLWNRSLSTLALGKMLKTIGRSGCVVFLLQKFVDYFTNLEEKQNSCGKEGGEHAKQNGLVNQAFAVAVGTVLRGFISALDTLYASVSLRRASKPGDVSSCPSSRSCLTSVAHSEVTFLEVYLHTKGLRTQIEALGNICNVHEASVSSFEDLRTKAEFDDFPRGGNLLTCLYTQLKFCSPEQDGIAVPCFLKDFLVPLLRAGQQLQVLMKLLELSIGTPDIEASSTGDEFSYVDDPLESSECSSVTSSEEQNQSEQLIELHHGIAGLEEKYLSALSFSSSMSIDNLLEKPVEYERSWAVETNSCGNCETTKSLGQFVQRKSTSNDRSLVLELSETNMSQMSEARNRDDEHNLGWPLGALLKNPFKDDSVNVVDACLQLPGCEINRNARVQEEGTSYCSNLSLSKHELTDGFSRYHHLNGTYPSIDSYSSQSWKLRYPSQHFSRNPILTQNSFVPLPCKPGERFYNGYRGSLSVFDFTSVNDPFKLCVEKLAASPRHKVGTELSNLTDSAASSGFGMSDCHEKSGCTKDEVSVGKAKSSYVFRDLRSKINHSEDVISTTVSGGSDWESLLGCSGSITTAARDHGTSLAAMIEIPLDFVIEKCLLEEILLQYTYVSKLTIKLLEEGFNLQQHLLALRRYHFMELADWANLFVMSLQHQKHHVTEADKRISEIQGCLEMSVQRSSCEGDHYKDRLYVYIKEDSIMPLSASFSGIRSFDFLGLGYRVDWPVSIVLTPGALKIYAEIFSFLVQLKLALSSLAEVWCSLKVNHFVTTLQQYVQSQLSHVSWCRFLHSLEHKVGPDDDMAAMSVGSQNVR</sequence>
<dbReference type="PANTHER" id="PTHR19302:SF70">
    <property type="entry name" value="GAMMA-TUBULIN COMPLEX COMPONENT 6"/>
    <property type="match status" value="1"/>
</dbReference>
<comment type="caution">
    <text evidence="7">The sequence shown here is derived from an EMBL/GenBank/DDBJ whole genome shotgun (WGS) entry which is preliminary data.</text>
</comment>
<accession>A0AA88R6T7</accession>
<comment type="function">
    <text evidence="5">Component of the gamma-tubulin ring complex (gTuRC) which mediates microtubule nucleation.</text>
</comment>
<evidence type="ECO:0000256" key="3">
    <source>
        <dbReference type="ARBA" id="ARBA00022701"/>
    </source>
</evidence>
<evidence type="ECO:0000256" key="1">
    <source>
        <dbReference type="ARBA" id="ARBA00010337"/>
    </source>
</evidence>
<dbReference type="InterPro" id="IPR042241">
    <property type="entry name" value="GCP_C_sf"/>
</dbReference>
<dbReference type="GO" id="GO:0051225">
    <property type="term" value="P:spindle assembly"/>
    <property type="evidence" value="ECO:0007669"/>
    <property type="project" value="TreeGrafter"/>
</dbReference>
<evidence type="ECO:0000259" key="6">
    <source>
        <dbReference type="Pfam" id="PF04130"/>
    </source>
</evidence>
<dbReference type="InterPro" id="IPR040457">
    <property type="entry name" value="GCP_C"/>
</dbReference>
<evidence type="ECO:0000256" key="2">
    <source>
        <dbReference type="ARBA" id="ARBA00022490"/>
    </source>
</evidence>
<keyword evidence="3 5" id="KW-0493">Microtubule</keyword>
<dbReference type="InterPro" id="IPR007259">
    <property type="entry name" value="GCP"/>
</dbReference>
<feature type="non-terminal residue" evidence="7">
    <location>
        <position position="854"/>
    </location>
</feature>
<name>A0AA88R6T7_9ASTE</name>
<dbReference type="GO" id="GO:0005874">
    <property type="term" value="C:microtubule"/>
    <property type="evidence" value="ECO:0007669"/>
    <property type="project" value="UniProtKB-KW"/>
</dbReference>
<evidence type="ECO:0000256" key="4">
    <source>
        <dbReference type="ARBA" id="ARBA00023212"/>
    </source>
</evidence>
<keyword evidence="8" id="KW-1185">Reference proteome</keyword>
<organism evidence="7 8">
    <name type="scientific">Escallonia rubra</name>
    <dbReference type="NCBI Taxonomy" id="112253"/>
    <lineage>
        <taxon>Eukaryota</taxon>
        <taxon>Viridiplantae</taxon>
        <taxon>Streptophyta</taxon>
        <taxon>Embryophyta</taxon>
        <taxon>Tracheophyta</taxon>
        <taxon>Spermatophyta</taxon>
        <taxon>Magnoliopsida</taxon>
        <taxon>eudicotyledons</taxon>
        <taxon>Gunneridae</taxon>
        <taxon>Pentapetalae</taxon>
        <taxon>asterids</taxon>
        <taxon>campanulids</taxon>
        <taxon>Escalloniales</taxon>
        <taxon>Escalloniaceae</taxon>
        <taxon>Escallonia</taxon>
    </lineage>
</organism>
<evidence type="ECO:0000256" key="5">
    <source>
        <dbReference type="RuleBase" id="RU363050"/>
    </source>
</evidence>
<evidence type="ECO:0000313" key="7">
    <source>
        <dbReference type="EMBL" id="KAK2976400.1"/>
    </source>
</evidence>
<dbReference type="Pfam" id="PF04130">
    <property type="entry name" value="GCP_C_terminal"/>
    <property type="match status" value="1"/>
</dbReference>
<proteinExistence type="inferred from homology"/>
<dbReference type="AlphaFoldDB" id="A0AA88R6T7"/>
<dbReference type="Proteomes" id="UP001187471">
    <property type="component" value="Unassembled WGS sequence"/>
</dbReference>
<dbReference type="GO" id="GO:0000930">
    <property type="term" value="C:gamma-tubulin complex"/>
    <property type="evidence" value="ECO:0007669"/>
    <property type="project" value="TreeGrafter"/>
</dbReference>
<dbReference type="GO" id="GO:0031122">
    <property type="term" value="P:cytoplasmic microtubule organization"/>
    <property type="evidence" value="ECO:0007669"/>
    <property type="project" value="TreeGrafter"/>
</dbReference>
<keyword evidence="2 5" id="KW-0963">Cytoplasm</keyword>